<evidence type="ECO:0000313" key="4">
    <source>
        <dbReference type="Proteomes" id="UP001187471"/>
    </source>
</evidence>
<organism evidence="3 4">
    <name type="scientific">Escallonia rubra</name>
    <dbReference type="NCBI Taxonomy" id="112253"/>
    <lineage>
        <taxon>Eukaryota</taxon>
        <taxon>Viridiplantae</taxon>
        <taxon>Streptophyta</taxon>
        <taxon>Embryophyta</taxon>
        <taxon>Tracheophyta</taxon>
        <taxon>Spermatophyta</taxon>
        <taxon>Magnoliopsida</taxon>
        <taxon>eudicotyledons</taxon>
        <taxon>Gunneridae</taxon>
        <taxon>Pentapetalae</taxon>
        <taxon>asterids</taxon>
        <taxon>campanulids</taxon>
        <taxon>Escalloniales</taxon>
        <taxon>Escalloniaceae</taxon>
        <taxon>Escallonia</taxon>
    </lineage>
</organism>
<keyword evidence="2" id="KW-0812">Transmembrane</keyword>
<dbReference type="EMBL" id="JAVXUO010001798">
    <property type="protein sequence ID" value="KAK2979099.1"/>
    <property type="molecule type" value="Genomic_DNA"/>
</dbReference>
<comment type="caution">
    <text evidence="3">The sequence shown here is derived from an EMBL/GenBank/DDBJ whole genome shotgun (WGS) entry which is preliminary data.</text>
</comment>
<feature type="transmembrane region" description="Helical" evidence="2">
    <location>
        <begin position="121"/>
        <end position="143"/>
    </location>
</feature>
<proteinExistence type="predicted"/>
<keyword evidence="2" id="KW-1133">Transmembrane helix</keyword>
<dbReference type="Proteomes" id="UP001187471">
    <property type="component" value="Unassembled WGS sequence"/>
</dbReference>
<keyword evidence="4" id="KW-1185">Reference proteome</keyword>
<reference evidence="3" key="1">
    <citation type="submission" date="2022-12" db="EMBL/GenBank/DDBJ databases">
        <title>Draft genome assemblies for two species of Escallonia (Escalloniales).</title>
        <authorList>
            <person name="Chanderbali A."/>
            <person name="Dervinis C."/>
            <person name="Anghel I."/>
            <person name="Soltis D."/>
            <person name="Soltis P."/>
            <person name="Zapata F."/>
        </authorList>
    </citation>
    <scope>NUCLEOTIDE SEQUENCE</scope>
    <source>
        <strain evidence="3">UCBG92.1500</strain>
        <tissue evidence="3">Leaf</tissue>
    </source>
</reference>
<evidence type="ECO:0000313" key="3">
    <source>
        <dbReference type="EMBL" id="KAK2979099.1"/>
    </source>
</evidence>
<protein>
    <submittedName>
        <fullName evidence="3">Uncharacterized protein</fullName>
    </submittedName>
</protein>
<evidence type="ECO:0000256" key="2">
    <source>
        <dbReference type="SAM" id="Phobius"/>
    </source>
</evidence>
<evidence type="ECO:0000256" key="1">
    <source>
        <dbReference type="SAM" id="MobiDB-lite"/>
    </source>
</evidence>
<feature type="region of interest" description="Disordered" evidence="1">
    <location>
        <begin position="1"/>
        <end position="20"/>
    </location>
</feature>
<feature type="transmembrane region" description="Helical" evidence="2">
    <location>
        <begin position="27"/>
        <end position="48"/>
    </location>
</feature>
<name>A0AA88QXQ9_9ASTE</name>
<sequence length="293" mass="32233">MSTDDASKRPPSHSSGGVPHRARNWPFSPYVVAVGGLLIVAAIGYFALYRRDKDKPLYEKKPQIHLDGPHPETFMAGRPRPGTPVLFLVSGPYSGTHVLFLVAGPHCETFMVIKPRPRTSALFLVCGPCSGISTLFWDFYLVLSRQTSPRDFMVVELHPGTLDLFLVSGHRSKTLMLPLSISFTPNPNPTPPQDFVPSINNNDANHATIYALIRNESYYCLVLTPAFFLVAGPHPETFMVVGPSLGTPVLSLVSGPCSGTPVFSAKSCRNFQWTLTRNGRCTDKMVDTRLFCP</sequence>
<accession>A0AA88QXQ9</accession>
<gene>
    <name evidence="3" type="ORF">RJ640_005850</name>
</gene>
<dbReference type="AlphaFoldDB" id="A0AA88QXQ9"/>
<keyword evidence="2" id="KW-0472">Membrane</keyword>